<accession>A0A8H6NVE9</accession>
<proteinExistence type="predicted"/>
<reference evidence="1" key="1">
    <citation type="journal article" date="2020" name="Phytopathology">
        <title>Genome Sequence Resources of Colletotrichum truncatum, C. plurivorum, C. musicola, and C. sojae: Four Species Pathogenic to Soybean (Glycine max).</title>
        <authorList>
            <person name="Rogerio F."/>
            <person name="Boufleur T.R."/>
            <person name="Ciampi-Guillardi M."/>
            <person name="Sukno S.A."/>
            <person name="Thon M.R."/>
            <person name="Massola Junior N.S."/>
            <person name="Baroncelli R."/>
        </authorList>
    </citation>
    <scope>NUCLEOTIDE SEQUENCE</scope>
    <source>
        <strain evidence="1">LFN0074</strain>
    </source>
</reference>
<dbReference type="AlphaFoldDB" id="A0A8H6NVE9"/>
<sequence length="80" mass="8667">MSGSGQRDVACVDRADALSSRWRLLPLVSSMSSRCIVTAGPPELALACRSVFLPSPLSPPFVMADFGDGKWQKPGRGRYR</sequence>
<organism evidence="1 2">
    <name type="scientific">Colletotrichum musicola</name>
    <dbReference type="NCBI Taxonomy" id="2175873"/>
    <lineage>
        <taxon>Eukaryota</taxon>
        <taxon>Fungi</taxon>
        <taxon>Dikarya</taxon>
        <taxon>Ascomycota</taxon>
        <taxon>Pezizomycotina</taxon>
        <taxon>Sordariomycetes</taxon>
        <taxon>Hypocreomycetidae</taxon>
        <taxon>Glomerellales</taxon>
        <taxon>Glomerellaceae</taxon>
        <taxon>Colletotrichum</taxon>
        <taxon>Colletotrichum orchidearum species complex</taxon>
    </lineage>
</organism>
<evidence type="ECO:0000313" key="1">
    <source>
        <dbReference type="EMBL" id="KAF6843232.1"/>
    </source>
</evidence>
<dbReference type="EMBL" id="WIGM01000046">
    <property type="protein sequence ID" value="KAF6843232.1"/>
    <property type="molecule type" value="Genomic_DNA"/>
</dbReference>
<name>A0A8H6NVE9_9PEZI</name>
<evidence type="ECO:0000313" key="2">
    <source>
        <dbReference type="Proteomes" id="UP000639643"/>
    </source>
</evidence>
<gene>
    <name evidence="1" type="ORF">CMUS01_02275</name>
</gene>
<keyword evidence="2" id="KW-1185">Reference proteome</keyword>
<comment type="caution">
    <text evidence="1">The sequence shown here is derived from an EMBL/GenBank/DDBJ whole genome shotgun (WGS) entry which is preliminary data.</text>
</comment>
<dbReference type="Proteomes" id="UP000639643">
    <property type="component" value="Unassembled WGS sequence"/>
</dbReference>
<protein>
    <submittedName>
        <fullName evidence="1">Uncharacterized protein</fullName>
    </submittedName>
</protein>